<evidence type="ECO:0000256" key="4">
    <source>
        <dbReference type="ARBA" id="ARBA00022448"/>
    </source>
</evidence>
<evidence type="ECO:0000256" key="7">
    <source>
        <dbReference type="ARBA" id="ARBA00022795"/>
    </source>
</evidence>
<keyword evidence="9" id="KW-0472">Membrane</keyword>
<dbReference type="GO" id="GO:0005886">
    <property type="term" value="C:plasma membrane"/>
    <property type="evidence" value="ECO:0007669"/>
    <property type="project" value="UniProtKB-SubCell"/>
</dbReference>
<dbReference type="Proteomes" id="UP000294145">
    <property type="component" value="Unassembled WGS sequence"/>
</dbReference>
<dbReference type="GO" id="GO:0015031">
    <property type="term" value="P:protein transport"/>
    <property type="evidence" value="ECO:0007669"/>
    <property type="project" value="UniProtKB-KW"/>
</dbReference>
<evidence type="ECO:0000313" key="15">
    <source>
        <dbReference type="Proteomes" id="UP000041770"/>
    </source>
</evidence>
<dbReference type="Gene3D" id="1.10.287.1700">
    <property type="match status" value="1"/>
</dbReference>
<evidence type="ECO:0000256" key="1">
    <source>
        <dbReference type="ARBA" id="ARBA00004413"/>
    </source>
</evidence>
<evidence type="ECO:0000256" key="6">
    <source>
        <dbReference type="ARBA" id="ARBA00022500"/>
    </source>
</evidence>
<dbReference type="AlphaFoldDB" id="A0A0H6WY40"/>
<reference evidence="14 17" key="3">
    <citation type="submission" date="2019-02" db="EMBL/GenBank/DDBJ databases">
        <title>Genomic plasticity associated with the antimicrobial resistance in Vibrio cholerae.</title>
        <authorList>
            <person name="Verma J."/>
            <person name="Bag S."/>
            <person name="Saha B."/>
            <person name="Kumar P."/>
            <person name="Ghosh T.S."/>
            <person name="Dayal M."/>
            <person name="Senapati T."/>
            <person name="Mehra S."/>
            <person name="Dey P."/>
            <person name="Desigamani A."/>
            <person name="Kumar D."/>
            <person name="Rana P."/>
            <person name="Kumar B."/>
            <person name="Maiti T.K."/>
            <person name="Sharma N.C."/>
            <person name="Bhadra R.K."/>
            <person name="Mutreja A."/>
            <person name="Nair G.B."/>
            <person name="Ramamurthy T."/>
            <person name="Das B."/>
        </authorList>
    </citation>
    <scope>NUCLEOTIDE SEQUENCE [LARGE SCALE GENOMIC DNA]</scope>
    <source>
        <strain evidence="14 17">IDH06781</strain>
    </source>
</reference>
<name>A0A0H6WY40_VIBCL</name>
<reference evidence="13 18" key="2">
    <citation type="submission" date="2018-09" db="EMBL/GenBank/DDBJ databases">
        <title>Genomic epidemiology reveals two lineages of Vibrio cholerae that can cause global cholera epidemics despite absence of cholera toxin gene.</title>
        <authorList>
            <person name="Wang H."/>
            <person name="Zen W."/>
            <person name="Yu H."/>
            <person name="Zhang W."/>
            <person name="Pan J."/>
            <person name="Yang C."/>
            <person name="Cui Y."/>
        </authorList>
    </citation>
    <scope>NUCLEOTIDE SEQUENCE [LARGE SCALE GENOMIC DNA]</scope>
    <source>
        <strain evidence="13 18">00-1_S85</strain>
    </source>
</reference>
<evidence type="ECO:0000256" key="9">
    <source>
        <dbReference type="ARBA" id="ARBA00023136"/>
    </source>
</evidence>
<keyword evidence="8" id="KW-0653">Protein transport</keyword>
<organism evidence="13 18">
    <name type="scientific">Vibrio cholerae</name>
    <dbReference type="NCBI Taxonomy" id="666"/>
    <lineage>
        <taxon>Bacteria</taxon>
        <taxon>Pseudomonadati</taxon>
        <taxon>Pseudomonadota</taxon>
        <taxon>Gammaproteobacteria</taxon>
        <taxon>Vibrionales</taxon>
        <taxon>Vibrionaceae</taxon>
        <taxon>Vibrio</taxon>
    </lineage>
</organism>
<sequence length="164" mass="19821">MRQHAAPCTQLITWSIEMDNALDFLLEQAQESEDKAVLALSKARSELDSYYHQLRQIEQYRLEYCQQLVERGKSGLTASQYGHLNRFLTQLDETLAKQKSAEQHFRLQVENCEQHWMNMRQKRKSYQWLMEKKQTERQLLQEKREQKQMDEFSTLMFNRRRLSS</sequence>
<protein>
    <recommendedName>
        <fullName evidence="3">Flagellar FliJ protein</fullName>
    </recommendedName>
</protein>
<dbReference type="Proteomes" id="UP000471242">
    <property type="component" value="Unassembled WGS sequence"/>
</dbReference>
<dbReference type="EMBL" id="CWQJ01000012">
    <property type="protein sequence ID" value="CSC26036.1"/>
    <property type="molecule type" value="Genomic_DNA"/>
</dbReference>
<dbReference type="Pfam" id="PF02050">
    <property type="entry name" value="FliJ"/>
    <property type="match status" value="1"/>
</dbReference>
<keyword evidence="7" id="KW-1005">Bacterial flagellum biogenesis</keyword>
<evidence type="ECO:0000313" key="17">
    <source>
        <dbReference type="Proteomes" id="UP000294145"/>
    </source>
</evidence>
<comment type="similarity">
    <text evidence="2">Belongs to the FliJ family.</text>
</comment>
<evidence type="ECO:0000313" key="12">
    <source>
        <dbReference type="EMBL" id="CSC88584.1"/>
    </source>
</evidence>
<dbReference type="GO" id="GO:0006935">
    <property type="term" value="P:chemotaxis"/>
    <property type="evidence" value="ECO:0007669"/>
    <property type="project" value="UniProtKB-KW"/>
</dbReference>
<dbReference type="EMBL" id="CWQY01000017">
    <property type="protein sequence ID" value="CSC88584.1"/>
    <property type="molecule type" value="Genomic_DNA"/>
</dbReference>
<dbReference type="EMBL" id="QZRB01000001">
    <property type="protein sequence ID" value="MVD21773.1"/>
    <property type="molecule type" value="Genomic_DNA"/>
</dbReference>
<keyword evidence="5" id="KW-1003">Cell membrane</keyword>
<dbReference type="EMBL" id="SISP01000002">
    <property type="protein sequence ID" value="TBM45731.1"/>
    <property type="molecule type" value="Genomic_DNA"/>
</dbReference>
<dbReference type="NCBIfam" id="TIGR02473">
    <property type="entry name" value="flagell_FliJ"/>
    <property type="match status" value="1"/>
</dbReference>
<dbReference type="PANTHER" id="PTHR38786:SF1">
    <property type="entry name" value="FLAGELLAR FLIJ PROTEIN"/>
    <property type="match status" value="1"/>
</dbReference>
<accession>A0A0H6WY40</accession>
<evidence type="ECO:0000313" key="11">
    <source>
        <dbReference type="EMBL" id="CSC26036.1"/>
    </source>
</evidence>
<evidence type="ECO:0000313" key="16">
    <source>
        <dbReference type="Proteomes" id="UP000046067"/>
    </source>
</evidence>
<dbReference type="InterPro" id="IPR052570">
    <property type="entry name" value="FliJ"/>
</dbReference>
<dbReference type="GO" id="GO:0009288">
    <property type="term" value="C:bacterial-type flagellum"/>
    <property type="evidence" value="ECO:0007669"/>
    <property type="project" value="InterPro"/>
</dbReference>
<keyword evidence="13" id="KW-0969">Cilium</keyword>
<keyword evidence="13" id="KW-0282">Flagellum</keyword>
<keyword evidence="10" id="KW-1006">Bacterial flagellum protein export</keyword>
<evidence type="ECO:0000256" key="3">
    <source>
        <dbReference type="ARBA" id="ARBA00020392"/>
    </source>
</evidence>
<evidence type="ECO:0000313" key="13">
    <source>
        <dbReference type="EMBL" id="MVD21773.1"/>
    </source>
</evidence>
<evidence type="ECO:0000313" key="14">
    <source>
        <dbReference type="EMBL" id="TBM45731.1"/>
    </source>
</evidence>
<dbReference type="Proteomes" id="UP000041770">
    <property type="component" value="Unassembled WGS sequence"/>
</dbReference>
<reference evidence="15 16" key="1">
    <citation type="submission" date="2015-07" db="EMBL/GenBank/DDBJ databases">
        <authorList>
            <consortium name="Pathogen Informatics"/>
        </authorList>
    </citation>
    <scope>NUCLEOTIDE SEQUENCE [LARGE SCALE GENOMIC DNA]</scope>
    <source>
        <strain evidence="12 15">A316</strain>
        <strain evidence="11 16">A325</strain>
    </source>
</reference>
<dbReference type="PANTHER" id="PTHR38786">
    <property type="entry name" value="FLAGELLAR FLIJ PROTEIN"/>
    <property type="match status" value="1"/>
</dbReference>
<keyword evidence="4" id="KW-0813">Transport</keyword>
<evidence type="ECO:0000256" key="5">
    <source>
        <dbReference type="ARBA" id="ARBA00022475"/>
    </source>
</evidence>
<dbReference type="FunFam" id="1.10.287.1700:FF:000002">
    <property type="entry name" value="Flagella biosynthesis chaperone FliJ"/>
    <property type="match status" value="1"/>
</dbReference>
<gene>
    <name evidence="13" type="primary">fliJ</name>
    <name evidence="13" type="ORF">D6U24_00250</name>
    <name evidence="12" type="ORF">ERS013200_02536</name>
    <name evidence="11" type="ORF">ERS013201_02186</name>
    <name evidence="14" type="ORF">EYB64_02220</name>
</gene>
<evidence type="ECO:0000256" key="2">
    <source>
        <dbReference type="ARBA" id="ARBA00010004"/>
    </source>
</evidence>
<evidence type="ECO:0000256" key="10">
    <source>
        <dbReference type="ARBA" id="ARBA00023225"/>
    </source>
</evidence>
<dbReference type="Proteomes" id="UP000046067">
    <property type="component" value="Unassembled WGS sequence"/>
</dbReference>
<proteinExistence type="inferred from homology"/>
<keyword evidence="6" id="KW-0145">Chemotaxis</keyword>
<evidence type="ECO:0000313" key="18">
    <source>
        <dbReference type="Proteomes" id="UP000471242"/>
    </source>
</evidence>
<evidence type="ECO:0000256" key="8">
    <source>
        <dbReference type="ARBA" id="ARBA00022927"/>
    </source>
</evidence>
<dbReference type="GO" id="GO:0044781">
    <property type="term" value="P:bacterial-type flagellum organization"/>
    <property type="evidence" value="ECO:0007669"/>
    <property type="project" value="UniProtKB-KW"/>
</dbReference>
<dbReference type="InterPro" id="IPR053716">
    <property type="entry name" value="Flag_assembly_chemotaxis_eff"/>
</dbReference>
<keyword evidence="13" id="KW-0966">Cell projection</keyword>
<dbReference type="InterPro" id="IPR012823">
    <property type="entry name" value="Flagell_FliJ"/>
</dbReference>
<dbReference type="GO" id="GO:0071973">
    <property type="term" value="P:bacterial-type flagellum-dependent cell motility"/>
    <property type="evidence" value="ECO:0007669"/>
    <property type="project" value="InterPro"/>
</dbReference>
<comment type="subcellular location">
    <subcellularLocation>
        <location evidence="1">Cell membrane</location>
        <topology evidence="1">Peripheral membrane protein</topology>
        <orientation evidence="1">Cytoplasmic side</orientation>
    </subcellularLocation>
</comment>